<evidence type="ECO:0000313" key="2">
    <source>
        <dbReference type="Proteomes" id="UP000004994"/>
    </source>
</evidence>
<dbReference type="Proteomes" id="UP000004994">
    <property type="component" value="Chromosome 11"/>
</dbReference>
<evidence type="ECO:0000313" key="1">
    <source>
        <dbReference type="EnsemblPlants" id="Solyc11g039760.1.1"/>
    </source>
</evidence>
<keyword evidence="2" id="KW-1185">Reference proteome</keyword>
<dbReference type="PhylomeDB" id="K4D7V3"/>
<protein>
    <submittedName>
        <fullName evidence="1">Uncharacterized protein</fullName>
    </submittedName>
</protein>
<organism evidence="1">
    <name type="scientific">Solanum lycopersicum</name>
    <name type="common">Tomato</name>
    <name type="synonym">Lycopersicon esculentum</name>
    <dbReference type="NCBI Taxonomy" id="4081"/>
    <lineage>
        <taxon>Eukaryota</taxon>
        <taxon>Viridiplantae</taxon>
        <taxon>Streptophyta</taxon>
        <taxon>Embryophyta</taxon>
        <taxon>Tracheophyta</taxon>
        <taxon>Spermatophyta</taxon>
        <taxon>Magnoliopsida</taxon>
        <taxon>eudicotyledons</taxon>
        <taxon>Gunneridae</taxon>
        <taxon>Pentapetalae</taxon>
        <taxon>asterids</taxon>
        <taxon>lamiids</taxon>
        <taxon>Solanales</taxon>
        <taxon>Solanaceae</taxon>
        <taxon>Solanoideae</taxon>
        <taxon>Solaneae</taxon>
        <taxon>Solanum</taxon>
        <taxon>Solanum subgen. Lycopersicon</taxon>
    </lineage>
</organism>
<dbReference type="Gene3D" id="3.40.50.2000">
    <property type="entry name" value="Glycogen Phosphorylase B"/>
    <property type="match status" value="1"/>
</dbReference>
<dbReference type="SMR" id="K4D7V3"/>
<proteinExistence type="predicted"/>
<sequence length="105" mass="11928">MKYGTIPTVHAVGLGDIVHLLLMCVDLPPHYMKPFKLCDLVVGEHFSIFAASLKTTDRVVTKELDLPVRDDVPLINFIRRLDPQKGLDLIVEEMPWMIVQSETSR</sequence>
<dbReference type="Gramene" id="Solyc11g039760.1.1">
    <property type="protein sequence ID" value="Solyc11g039760.1.1"/>
    <property type="gene ID" value="Solyc11g039760.1"/>
</dbReference>
<dbReference type="EnsemblPlants" id="Solyc11g039760.1.1">
    <property type="protein sequence ID" value="Solyc11g039760.1.1"/>
    <property type="gene ID" value="Solyc11g039760.1"/>
</dbReference>
<dbReference type="PANTHER" id="PTHR45825">
    <property type="entry name" value="GRANULE-BOUND STARCH SYNTHASE 1, CHLOROPLASTIC/AMYLOPLASTIC"/>
    <property type="match status" value="1"/>
</dbReference>
<dbReference type="SUPFAM" id="SSF53756">
    <property type="entry name" value="UDP-Glycosyltransferase/glycogen phosphorylase"/>
    <property type="match status" value="1"/>
</dbReference>
<reference evidence="1" key="2">
    <citation type="submission" date="2015-06" db="UniProtKB">
        <authorList>
            <consortium name="EnsemblPlants"/>
        </authorList>
    </citation>
    <scope>IDENTIFICATION</scope>
    <source>
        <strain evidence="1">cv. Heinz 1706</strain>
    </source>
</reference>
<dbReference type="STRING" id="4081.K4D7V3"/>
<dbReference type="AlphaFoldDB" id="K4D7V3"/>
<name>K4D7V3_SOLLC</name>
<dbReference type="PANTHER" id="PTHR45825:SF2">
    <property type="entry name" value="STARCH SYNTHASE 2, CHLOROPLASTIC_AMYLOPLASTIC"/>
    <property type="match status" value="1"/>
</dbReference>
<reference evidence="1" key="1">
    <citation type="journal article" date="2012" name="Nature">
        <title>The tomato genome sequence provides insights into fleshy fruit evolution.</title>
        <authorList>
            <consortium name="Tomato Genome Consortium"/>
        </authorList>
    </citation>
    <scope>NUCLEOTIDE SEQUENCE [LARGE SCALE GENOMIC DNA]</scope>
    <source>
        <strain evidence="1">cv. Heinz 1706</strain>
    </source>
</reference>
<dbReference type="HOGENOM" id="CLU_177323_0_0_1"/>
<dbReference type="PaxDb" id="4081-Solyc11g039760.1.1"/>
<accession>K4D7V3</accession>
<dbReference type="InParanoid" id="K4D7V3"/>